<dbReference type="EMBL" id="LHZB01000118">
    <property type="protein sequence ID" value="KXU99997.1"/>
    <property type="molecule type" value="Genomic_DNA"/>
</dbReference>
<evidence type="ECO:0008006" key="4">
    <source>
        <dbReference type="Google" id="ProtNLM"/>
    </source>
</evidence>
<evidence type="ECO:0000256" key="1">
    <source>
        <dbReference type="SAM" id="Phobius"/>
    </source>
</evidence>
<organism evidence="2 3">
    <name type="scientific">Gluconobacter potus</name>
    <dbReference type="NCBI Taxonomy" id="2724927"/>
    <lineage>
        <taxon>Bacteria</taxon>
        <taxon>Pseudomonadati</taxon>
        <taxon>Pseudomonadota</taxon>
        <taxon>Alphaproteobacteria</taxon>
        <taxon>Acetobacterales</taxon>
        <taxon>Acetobacteraceae</taxon>
        <taxon>Gluconobacter</taxon>
    </lineage>
</organism>
<evidence type="ECO:0000313" key="2">
    <source>
        <dbReference type="EMBL" id="KXU99997.1"/>
    </source>
</evidence>
<keyword evidence="1" id="KW-1133">Transmembrane helix</keyword>
<dbReference type="Gene3D" id="3.30.1690.10">
    <property type="entry name" value="TcpA-like pilin"/>
    <property type="match status" value="1"/>
</dbReference>
<protein>
    <recommendedName>
        <fullName evidence="4">Type 4 secretion system PilS N-terminal domain-containing protein</fullName>
    </recommendedName>
</protein>
<gene>
    <name evidence="2" type="ORF">AD929_12265</name>
</gene>
<proteinExistence type="predicted"/>
<sequence>MEVYGPAPTEDQSGKTADVLTCGDVPACGAVPASGPRKRRRALFGRHGIGLLETILAMFILSLSIAGAVLLYGYAATSQKTQAFEEELMQVMSICSRMTQGVASQTFETKDILNSRLLKAQYTGDDTILGPAGEVILASGSVGTSDNGTGVIRTIQISNLSSSDCRSLGFWATGNGILTMTLSTEGGTLTYDWQNGPSAMPDPTQITSVCKNRENGTATITF</sequence>
<keyword evidence="1" id="KW-0812">Transmembrane</keyword>
<dbReference type="PATRIC" id="fig|442.7.peg.3269"/>
<name>A0A149QRP2_9PROT</name>
<evidence type="ECO:0000313" key="3">
    <source>
        <dbReference type="Proteomes" id="UP000075573"/>
    </source>
</evidence>
<comment type="caution">
    <text evidence="2">The sequence shown here is derived from an EMBL/GenBank/DDBJ whole genome shotgun (WGS) entry which is preliminary data.</text>
</comment>
<reference evidence="2 3" key="1">
    <citation type="submission" date="2015-06" db="EMBL/GenBank/DDBJ databases">
        <title>Improved classification and identification of acetic acid bacteria using matrix-assisted laser desorption/ionization time-of-flight mass spectrometry; Gluconobacter nephelii and Gluconobacter uchimurae are later heterotypic synonyms of Gluconobacter japonicus and Gluconobacter oxydans, respectively.</title>
        <authorList>
            <person name="Li L."/>
            <person name="Cleenwerck I."/>
            <person name="De Vuyst L."/>
            <person name="Vandamme P."/>
        </authorList>
    </citation>
    <scope>NUCLEOTIDE SEQUENCE [LARGE SCALE GENOMIC DNA]</scope>
    <source>
        <strain evidence="2 3">LMG 1764</strain>
    </source>
</reference>
<feature type="transmembrane region" description="Helical" evidence="1">
    <location>
        <begin position="48"/>
        <end position="75"/>
    </location>
</feature>
<dbReference type="RefSeq" id="WP_062497245.1">
    <property type="nucleotide sequence ID" value="NZ_LHZB01000118.1"/>
</dbReference>
<keyword evidence="1" id="KW-0472">Membrane</keyword>
<accession>A0A149QRP2</accession>
<dbReference type="Proteomes" id="UP000075573">
    <property type="component" value="Unassembled WGS sequence"/>
</dbReference>
<dbReference type="AlphaFoldDB" id="A0A149QRP2"/>